<feature type="domain" description="S-adenosylmethionine-dependent methyltransferase" evidence="5">
    <location>
        <begin position="24"/>
        <end position="300"/>
    </location>
</feature>
<dbReference type="GO" id="GO:0032259">
    <property type="term" value="P:methylation"/>
    <property type="evidence" value="ECO:0007669"/>
    <property type="project" value="UniProtKB-KW"/>
</dbReference>
<evidence type="ECO:0000256" key="2">
    <source>
        <dbReference type="ARBA" id="ARBA00022603"/>
    </source>
</evidence>
<evidence type="ECO:0000256" key="3">
    <source>
        <dbReference type="ARBA" id="ARBA00022679"/>
    </source>
</evidence>
<dbReference type="GO" id="GO:0008168">
    <property type="term" value="F:methyltransferase activity"/>
    <property type="evidence" value="ECO:0007669"/>
    <property type="project" value="UniProtKB-KW"/>
</dbReference>
<dbReference type="GO" id="GO:0006364">
    <property type="term" value="P:rRNA processing"/>
    <property type="evidence" value="ECO:0007669"/>
    <property type="project" value="UniProtKB-KW"/>
</dbReference>
<organism evidence="6">
    <name type="scientific">Leucothrix mucor</name>
    <dbReference type="NCBI Taxonomy" id="45248"/>
    <lineage>
        <taxon>Bacteria</taxon>
        <taxon>Pseudomonadati</taxon>
        <taxon>Pseudomonadota</taxon>
        <taxon>Gammaproteobacteria</taxon>
        <taxon>Thiotrichales</taxon>
        <taxon>Thiotrichaceae</taxon>
        <taxon>Leucothrix</taxon>
    </lineage>
</organism>
<evidence type="ECO:0000259" key="5">
    <source>
        <dbReference type="Pfam" id="PF10672"/>
    </source>
</evidence>
<gene>
    <name evidence="6" type="ORF">ENJ51_08610</name>
</gene>
<protein>
    <submittedName>
        <fullName evidence="6">Methyltransferase</fullName>
    </submittedName>
</protein>
<keyword evidence="2 6" id="KW-0489">Methyltransferase</keyword>
<comment type="caution">
    <text evidence="6">The sequence shown here is derived from an EMBL/GenBank/DDBJ whole genome shotgun (WGS) entry which is preliminary data.</text>
</comment>
<reference evidence="6" key="1">
    <citation type="journal article" date="2020" name="mSystems">
        <title>Genome- and Community-Level Interaction Insights into Carbon Utilization and Element Cycling Functions of Hydrothermarchaeota in Hydrothermal Sediment.</title>
        <authorList>
            <person name="Zhou Z."/>
            <person name="Liu Y."/>
            <person name="Xu W."/>
            <person name="Pan J."/>
            <person name="Luo Z.H."/>
            <person name="Li M."/>
        </authorList>
    </citation>
    <scope>NUCLEOTIDE SEQUENCE [LARGE SCALE GENOMIC DNA]</scope>
    <source>
        <strain evidence="6">HyVt-493</strain>
    </source>
</reference>
<dbReference type="PANTHER" id="PTHR43042">
    <property type="entry name" value="SAM-DEPENDENT METHYLTRANSFERASE"/>
    <property type="match status" value="1"/>
</dbReference>
<keyword evidence="3" id="KW-0808">Transferase</keyword>
<keyword evidence="4" id="KW-0949">S-adenosyl-L-methionine</keyword>
<keyword evidence="1" id="KW-0698">rRNA processing</keyword>
<sequence length="303" mass="34456">MLSIPIISKQLYKPKDKHDLGQAQRLFHGRGHSFAGLEHLVIDWLPPVVLITLYKPEPIEEIKRLVDYLLSLLPNCKSAQLQHRYLSAGPIDIIQGEKIQKLVILEGQNKFHISLGRARNTGLFLDMRNGRSWLEQHAKNKRVLNLFAYTCGFSVSAITGGATSVLNVDMSGAALSVGRENHRLNHHDLNKVRFEKLNIFKSFGRLKKRGPFDLLVCDPPTFQKGSVQIDRDYPKIMRRLNDFMADKSILLLCLNAPDLTIGFIIDNMSLYAPSYIFDKVVNPPKVYRESQNKGLKALLFIRV</sequence>
<dbReference type="Gene3D" id="3.40.50.150">
    <property type="entry name" value="Vaccinia Virus protein VP39"/>
    <property type="match status" value="1"/>
</dbReference>
<dbReference type="SUPFAM" id="SSF53335">
    <property type="entry name" value="S-adenosyl-L-methionine-dependent methyltransferases"/>
    <property type="match status" value="1"/>
</dbReference>
<name>A0A7V2WV92_LEUMU</name>
<dbReference type="PANTHER" id="PTHR43042:SF3">
    <property type="entry name" value="RIBOSOMAL RNA LARGE SUBUNIT METHYLTRANSFERASE YWBD-RELATED"/>
    <property type="match status" value="1"/>
</dbReference>
<dbReference type="Pfam" id="PF10672">
    <property type="entry name" value="Methyltrans_SAM"/>
    <property type="match status" value="1"/>
</dbReference>
<dbReference type="InterPro" id="IPR029063">
    <property type="entry name" value="SAM-dependent_MTases_sf"/>
</dbReference>
<proteinExistence type="predicted"/>
<accession>A0A7V2WV92</accession>
<evidence type="ECO:0000313" key="6">
    <source>
        <dbReference type="EMBL" id="HFC92858.1"/>
    </source>
</evidence>
<evidence type="ECO:0000256" key="4">
    <source>
        <dbReference type="ARBA" id="ARBA00022691"/>
    </source>
</evidence>
<dbReference type="AlphaFoldDB" id="A0A7V2WV92"/>
<dbReference type="CDD" id="cd02440">
    <property type="entry name" value="AdoMet_MTases"/>
    <property type="match status" value="1"/>
</dbReference>
<dbReference type="Proteomes" id="UP000885750">
    <property type="component" value="Unassembled WGS sequence"/>
</dbReference>
<dbReference type="InterPro" id="IPR019614">
    <property type="entry name" value="SAM-dep_methyl-trfase"/>
</dbReference>
<evidence type="ECO:0000256" key="1">
    <source>
        <dbReference type="ARBA" id="ARBA00022552"/>
    </source>
</evidence>
<dbReference type="EMBL" id="DRMS01000322">
    <property type="protein sequence ID" value="HFC92858.1"/>
    <property type="molecule type" value="Genomic_DNA"/>
</dbReference>